<feature type="region of interest" description="Disordered" evidence="1">
    <location>
        <begin position="60"/>
        <end position="107"/>
    </location>
</feature>
<proteinExistence type="predicted"/>
<comment type="caution">
    <text evidence="2">The sequence shown here is derived from an EMBL/GenBank/DDBJ whole genome shotgun (WGS) entry which is preliminary data.</text>
</comment>
<evidence type="ECO:0000256" key="1">
    <source>
        <dbReference type="SAM" id="MobiDB-lite"/>
    </source>
</evidence>
<reference evidence="2 3" key="1">
    <citation type="submission" date="2023-03" db="EMBL/GenBank/DDBJ databases">
        <title>High recombination rates correlate with genetic variation in Cardiocondyla obscurior ants.</title>
        <authorList>
            <person name="Errbii M."/>
        </authorList>
    </citation>
    <scope>NUCLEOTIDE SEQUENCE [LARGE SCALE GENOMIC DNA]</scope>
    <source>
        <strain evidence="2">Alpha-2009</strain>
        <tissue evidence="2">Whole body</tissue>
    </source>
</reference>
<evidence type="ECO:0000313" key="2">
    <source>
        <dbReference type="EMBL" id="KAL0133244.1"/>
    </source>
</evidence>
<protein>
    <submittedName>
        <fullName evidence="2">Uncharacterized protein</fullName>
    </submittedName>
</protein>
<gene>
    <name evidence="2" type="ORF">PUN28_000786</name>
</gene>
<sequence>MQLLSELSASRVKQMQVKQRNFNCARRNPTQKIVRFPGYSVSFPSGGLGAEIIETSVSFKGRRDQIPAERRREEEEEEEEDEDDDDDDEEEQEEGDEVKGNGENGLFAVNDRNLSFRGLNGDRYLVRVKS</sequence>
<feature type="compositionally biased region" description="Basic and acidic residues" evidence="1">
    <location>
        <begin position="61"/>
        <end position="73"/>
    </location>
</feature>
<dbReference type="AlphaFoldDB" id="A0AAW2H123"/>
<feature type="compositionally biased region" description="Acidic residues" evidence="1">
    <location>
        <begin position="74"/>
        <end position="96"/>
    </location>
</feature>
<accession>A0AAW2H123</accession>
<organism evidence="2 3">
    <name type="scientific">Cardiocondyla obscurior</name>
    <dbReference type="NCBI Taxonomy" id="286306"/>
    <lineage>
        <taxon>Eukaryota</taxon>
        <taxon>Metazoa</taxon>
        <taxon>Ecdysozoa</taxon>
        <taxon>Arthropoda</taxon>
        <taxon>Hexapoda</taxon>
        <taxon>Insecta</taxon>
        <taxon>Pterygota</taxon>
        <taxon>Neoptera</taxon>
        <taxon>Endopterygota</taxon>
        <taxon>Hymenoptera</taxon>
        <taxon>Apocrita</taxon>
        <taxon>Aculeata</taxon>
        <taxon>Formicoidea</taxon>
        <taxon>Formicidae</taxon>
        <taxon>Myrmicinae</taxon>
        <taxon>Cardiocondyla</taxon>
    </lineage>
</organism>
<name>A0AAW2H123_9HYME</name>
<dbReference type="EMBL" id="JADYXP020000001">
    <property type="protein sequence ID" value="KAL0133244.1"/>
    <property type="molecule type" value="Genomic_DNA"/>
</dbReference>
<evidence type="ECO:0000313" key="3">
    <source>
        <dbReference type="Proteomes" id="UP001430953"/>
    </source>
</evidence>
<keyword evidence="3" id="KW-1185">Reference proteome</keyword>
<dbReference type="Proteomes" id="UP001430953">
    <property type="component" value="Unassembled WGS sequence"/>
</dbReference>